<evidence type="ECO:0000256" key="2">
    <source>
        <dbReference type="ARBA" id="ARBA00023315"/>
    </source>
</evidence>
<protein>
    <submittedName>
        <fullName evidence="5">Beta-ketodecanoyl-[acyl-carrier-protein] synthase</fullName>
        <ecNumber evidence="5">2.3.1.207</ecNumber>
    </submittedName>
</protein>
<keyword evidence="1 5" id="KW-0808">Transferase</keyword>
<dbReference type="Pfam" id="PF08541">
    <property type="entry name" value="ACP_syn_III_C"/>
    <property type="match status" value="1"/>
</dbReference>
<dbReference type="EMBL" id="NSIT01000005">
    <property type="protein sequence ID" value="PJE80804.1"/>
    <property type="molecule type" value="Genomic_DNA"/>
</dbReference>
<organism evidence="5">
    <name type="scientific">invertebrate metagenome</name>
    <dbReference type="NCBI Taxonomy" id="1711999"/>
    <lineage>
        <taxon>unclassified sequences</taxon>
        <taxon>metagenomes</taxon>
        <taxon>organismal metagenomes</taxon>
    </lineage>
</organism>
<evidence type="ECO:0000313" key="5">
    <source>
        <dbReference type="EMBL" id="PJE80804.1"/>
    </source>
</evidence>
<dbReference type="GO" id="GO:0061990">
    <property type="term" value="F:beta-ketodecanoyl-[acyl-carrier-protein] synthase activity"/>
    <property type="evidence" value="ECO:0007669"/>
    <property type="project" value="UniProtKB-EC"/>
</dbReference>
<dbReference type="InterPro" id="IPR013747">
    <property type="entry name" value="ACP_syn_III_C"/>
</dbReference>
<dbReference type="Pfam" id="PF08545">
    <property type="entry name" value="ACP_syn_III"/>
    <property type="match status" value="1"/>
</dbReference>
<keyword evidence="2 5" id="KW-0012">Acyltransferase</keyword>
<feature type="domain" description="Beta-ketoacyl-[acyl-carrier-protein] synthase III N-terminal" evidence="4">
    <location>
        <begin position="144"/>
        <end position="224"/>
    </location>
</feature>
<dbReference type="NCBIfam" id="NF005703">
    <property type="entry name" value="PRK07515.1"/>
    <property type="match status" value="1"/>
</dbReference>
<comment type="caution">
    <text evidence="5">The sequence shown here is derived from an EMBL/GenBank/DDBJ whole genome shotgun (WGS) entry which is preliminary data.</text>
</comment>
<name>A0A2H9TC66_9ZZZZ</name>
<accession>A0A2H9TC66</accession>
<dbReference type="EC" id="2.3.1.207" evidence="5"/>
<sequence length="365" mass="40370">MNKVVISGTGLFTPPEKISNQELVSSFNIWVDQQNSHKKPIPPLQKSSTEFIKKASGVENRYVINKSGILDPNIMKPQVSARKDDEPSIQCEMALNAAEKALAQANINAREVDMILVACSCHQRSYPSIATEVQHFIGAGGFAFDMNMACSSATFALQVAFHAISMGSATRALILNPEITTTHMNFRDRDSHFIFGDACTAIVVEQKNLVTSDNTFKILDTYCRTQFSNNIRNNHGILTHCEPKGGTLDFFRQNGRKVFKEVCPQVIAHITEQLESNHLSASDMKRLWLHQANINMNQRIAKKILNRQPDNQDAPIILDQFANTASAGSIIAFHKHSSDFHSGEKGIICSFGAGYSVGSVLLEKC</sequence>
<proteinExistence type="predicted"/>
<evidence type="ECO:0000259" key="4">
    <source>
        <dbReference type="Pfam" id="PF08545"/>
    </source>
</evidence>
<evidence type="ECO:0000259" key="3">
    <source>
        <dbReference type="Pfam" id="PF08541"/>
    </source>
</evidence>
<dbReference type="PANTHER" id="PTHR34069:SF2">
    <property type="entry name" value="BETA-KETOACYL-[ACYL-CARRIER-PROTEIN] SYNTHASE III"/>
    <property type="match status" value="1"/>
</dbReference>
<dbReference type="GO" id="GO:0006633">
    <property type="term" value="P:fatty acid biosynthetic process"/>
    <property type="evidence" value="ECO:0007669"/>
    <property type="project" value="InterPro"/>
</dbReference>
<evidence type="ECO:0000256" key="1">
    <source>
        <dbReference type="ARBA" id="ARBA00022679"/>
    </source>
</evidence>
<dbReference type="Gene3D" id="3.40.47.10">
    <property type="match status" value="2"/>
</dbReference>
<dbReference type="AlphaFoldDB" id="A0A2H9TC66"/>
<reference evidence="5" key="1">
    <citation type="journal article" date="2017" name="Appl. Environ. Microbiol.">
        <title>Molecular characterization of an Endozoicomonas-like organism causing infection in king scallop Pecten maximus L.</title>
        <authorList>
            <person name="Cano I."/>
            <person name="van Aerle R."/>
            <person name="Ross S."/>
            <person name="Verner-Jeffreys D.W."/>
            <person name="Paley R.K."/>
            <person name="Rimmer G."/>
            <person name="Ryder D."/>
            <person name="Hooper P."/>
            <person name="Stone D."/>
            <person name="Feist S.W."/>
        </authorList>
    </citation>
    <scope>NUCLEOTIDE SEQUENCE</scope>
</reference>
<gene>
    <name evidence="5" type="ORF">CI610_00229</name>
</gene>
<dbReference type="PANTHER" id="PTHR34069">
    <property type="entry name" value="3-OXOACYL-[ACYL-CARRIER-PROTEIN] SYNTHASE 3"/>
    <property type="match status" value="1"/>
</dbReference>
<dbReference type="InterPro" id="IPR016039">
    <property type="entry name" value="Thiolase-like"/>
</dbReference>
<dbReference type="GO" id="GO:0004315">
    <property type="term" value="F:3-oxoacyl-[acyl-carrier-protein] synthase activity"/>
    <property type="evidence" value="ECO:0007669"/>
    <property type="project" value="InterPro"/>
</dbReference>
<dbReference type="SUPFAM" id="SSF53901">
    <property type="entry name" value="Thiolase-like"/>
    <property type="match status" value="1"/>
</dbReference>
<dbReference type="CDD" id="cd00830">
    <property type="entry name" value="KAS_III"/>
    <property type="match status" value="1"/>
</dbReference>
<feature type="domain" description="Beta-ketoacyl-[acyl-carrier-protein] synthase III C-terminal" evidence="3">
    <location>
        <begin position="274"/>
        <end position="363"/>
    </location>
</feature>
<dbReference type="GO" id="GO:0044550">
    <property type="term" value="P:secondary metabolite biosynthetic process"/>
    <property type="evidence" value="ECO:0007669"/>
    <property type="project" value="TreeGrafter"/>
</dbReference>
<dbReference type="InterPro" id="IPR013751">
    <property type="entry name" value="ACP_syn_III_N"/>
</dbReference>